<dbReference type="Pfam" id="PF01418">
    <property type="entry name" value="HTH_6"/>
    <property type="match status" value="1"/>
</dbReference>
<dbReference type="PROSITE" id="PS51464">
    <property type="entry name" value="SIS"/>
    <property type="match status" value="1"/>
</dbReference>
<evidence type="ECO:0000256" key="2">
    <source>
        <dbReference type="ARBA" id="ARBA00023125"/>
    </source>
</evidence>
<evidence type="ECO:0000313" key="7">
    <source>
        <dbReference type="Proteomes" id="UP000295565"/>
    </source>
</evidence>
<dbReference type="SUPFAM" id="SSF53697">
    <property type="entry name" value="SIS domain"/>
    <property type="match status" value="1"/>
</dbReference>
<dbReference type="RefSeq" id="WP_131911906.1">
    <property type="nucleotide sequence ID" value="NZ_OU594967.1"/>
</dbReference>
<dbReference type="GO" id="GO:1901135">
    <property type="term" value="P:carbohydrate derivative metabolic process"/>
    <property type="evidence" value="ECO:0007669"/>
    <property type="project" value="InterPro"/>
</dbReference>
<comment type="caution">
    <text evidence="6">The sequence shown here is derived from an EMBL/GenBank/DDBJ whole genome shotgun (WGS) entry which is preliminary data.</text>
</comment>
<name>A0A4R1K4U9_9GAMM</name>
<dbReference type="GO" id="GO:0097367">
    <property type="term" value="F:carbohydrate derivative binding"/>
    <property type="evidence" value="ECO:0007669"/>
    <property type="project" value="InterPro"/>
</dbReference>
<gene>
    <name evidence="6" type="ORF">EV690_1131</name>
</gene>
<dbReference type="PROSITE" id="PS51071">
    <property type="entry name" value="HTH_RPIR"/>
    <property type="match status" value="1"/>
</dbReference>
<dbReference type="InterPro" id="IPR035472">
    <property type="entry name" value="RpiR-like_SIS"/>
</dbReference>
<protein>
    <submittedName>
        <fullName evidence="6">RpiR family transcriptional regulator</fullName>
    </submittedName>
</protein>
<sequence>MSPAPLLLKLRNARFSMTKAESLIVDKIIEDPSYFVHASARECSTVIGVSDASVIRFCQKYCGLSFQDFKETLHRELIESSQVERRSISPDIYIEDKLDVMIDKVESIINYSVRDTKALLNIDVLQLAITALEAASRLFFIGLGGSGLSAIEAGYKFNRIGFDANSFNEKHTMYYKVQYSKPDDLVVVISHSGETEDLIKATKTAQQNGSTILAITQNPQSSIGKLAQIVLQNSSEGELYQGDSIGTRISQMYLLDVLYTEALKHCFDQVKSSKINIRSKIN</sequence>
<organism evidence="6 7">
    <name type="scientific">Celerinatantimonas diazotrophica</name>
    <dbReference type="NCBI Taxonomy" id="412034"/>
    <lineage>
        <taxon>Bacteria</taxon>
        <taxon>Pseudomonadati</taxon>
        <taxon>Pseudomonadota</taxon>
        <taxon>Gammaproteobacteria</taxon>
        <taxon>Celerinatantimonadaceae</taxon>
        <taxon>Celerinatantimonas</taxon>
    </lineage>
</organism>
<dbReference type="InterPro" id="IPR000281">
    <property type="entry name" value="HTH_RpiR"/>
</dbReference>
<dbReference type="InterPro" id="IPR001347">
    <property type="entry name" value="SIS_dom"/>
</dbReference>
<dbReference type="Gene3D" id="3.40.50.10490">
    <property type="entry name" value="Glucose-6-phosphate isomerase like protein, domain 1"/>
    <property type="match status" value="1"/>
</dbReference>
<reference evidence="6 7" key="1">
    <citation type="submission" date="2019-03" db="EMBL/GenBank/DDBJ databases">
        <title>Genomic Encyclopedia of Type Strains, Phase IV (KMG-IV): sequencing the most valuable type-strain genomes for metagenomic binning, comparative biology and taxonomic classification.</title>
        <authorList>
            <person name="Goeker M."/>
        </authorList>
    </citation>
    <scope>NUCLEOTIDE SEQUENCE [LARGE SCALE GENOMIC DNA]</scope>
    <source>
        <strain evidence="6 7">DSM 18577</strain>
    </source>
</reference>
<feature type="domain" description="HTH rpiR-type" evidence="4">
    <location>
        <begin position="4"/>
        <end position="80"/>
    </location>
</feature>
<dbReference type="GO" id="GO:0003677">
    <property type="term" value="F:DNA binding"/>
    <property type="evidence" value="ECO:0007669"/>
    <property type="project" value="UniProtKB-KW"/>
</dbReference>
<evidence type="ECO:0000259" key="5">
    <source>
        <dbReference type="PROSITE" id="PS51464"/>
    </source>
</evidence>
<accession>A0A4R1K4U9</accession>
<dbReference type="AlphaFoldDB" id="A0A4R1K4U9"/>
<keyword evidence="1" id="KW-0805">Transcription regulation</keyword>
<keyword evidence="3" id="KW-0804">Transcription</keyword>
<dbReference type="GO" id="GO:0003700">
    <property type="term" value="F:DNA-binding transcription factor activity"/>
    <property type="evidence" value="ECO:0007669"/>
    <property type="project" value="InterPro"/>
</dbReference>
<evidence type="ECO:0000256" key="1">
    <source>
        <dbReference type="ARBA" id="ARBA00023015"/>
    </source>
</evidence>
<dbReference type="Gene3D" id="1.10.10.10">
    <property type="entry name" value="Winged helix-like DNA-binding domain superfamily/Winged helix DNA-binding domain"/>
    <property type="match status" value="1"/>
</dbReference>
<dbReference type="SUPFAM" id="SSF46689">
    <property type="entry name" value="Homeodomain-like"/>
    <property type="match status" value="1"/>
</dbReference>
<dbReference type="Pfam" id="PF01380">
    <property type="entry name" value="SIS"/>
    <property type="match status" value="1"/>
</dbReference>
<dbReference type="InterPro" id="IPR036388">
    <property type="entry name" value="WH-like_DNA-bd_sf"/>
</dbReference>
<dbReference type="InterPro" id="IPR047640">
    <property type="entry name" value="RpiR-like"/>
</dbReference>
<dbReference type="CDD" id="cd05013">
    <property type="entry name" value="SIS_RpiR"/>
    <property type="match status" value="1"/>
</dbReference>
<dbReference type="Proteomes" id="UP000295565">
    <property type="component" value="Unassembled WGS sequence"/>
</dbReference>
<evidence type="ECO:0000313" key="6">
    <source>
        <dbReference type="EMBL" id="TCK58970.1"/>
    </source>
</evidence>
<keyword evidence="2" id="KW-0238">DNA-binding</keyword>
<feature type="domain" description="SIS" evidence="5">
    <location>
        <begin position="128"/>
        <end position="268"/>
    </location>
</feature>
<dbReference type="PANTHER" id="PTHR30514:SF1">
    <property type="entry name" value="HTH-TYPE TRANSCRIPTIONAL REGULATOR HEXR-RELATED"/>
    <property type="match status" value="1"/>
</dbReference>
<dbReference type="InterPro" id="IPR046348">
    <property type="entry name" value="SIS_dom_sf"/>
</dbReference>
<dbReference type="OrthoDB" id="3684496at2"/>
<evidence type="ECO:0000259" key="4">
    <source>
        <dbReference type="PROSITE" id="PS51071"/>
    </source>
</evidence>
<dbReference type="EMBL" id="SMGD01000011">
    <property type="protein sequence ID" value="TCK58970.1"/>
    <property type="molecule type" value="Genomic_DNA"/>
</dbReference>
<keyword evidence="7" id="KW-1185">Reference proteome</keyword>
<dbReference type="InterPro" id="IPR009057">
    <property type="entry name" value="Homeodomain-like_sf"/>
</dbReference>
<evidence type="ECO:0000256" key="3">
    <source>
        <dbReference type="ARBA" id="ARBA00023163"/>
    </source>
</evidence>
<dbReference type="PANTHER" id="PTHR30514">
    <property type="entry name" value="GLUCOKINASE"/>
    <property type="match status" value="1"/>
</dbReference>
<proteinExistence type="predicted"/>